<reference evidence="2" key="1">
    <citation type="submission" date="2022-11" db="EMBL/GenBank/DDBJ databases">
        <title>Genome Sequence of Cubamyces cubensis.</title>
        <authorList>
            <person name="Buettner E."/>
        </authorList>
    </citation>
    <scope>NUCLEOTIDE SEQUENCE</scope>
    <source>
        <strain evidence="2">MPL-01</strain>
    </source>
</reference>
<dbReference type="CDD" id="cd03784">
    <property type="entry name" value="GT1_Gtf-like"/>
    <property type="match status" value="1"/>
</dbReference>
<dbReference type="SUPFAM" id="SSF53756">
    <property type="entry name" value="UDP-Glycosyltransferase/glycogen phosphorylase"/>
    <property type="match status" value="1"/>
</dbReference>
<evidence type="ECO:0000313" key="3">
    <source>
        <dbReference type="Proteomes" id="UP001215151"/>
    </source>
</evidence>
<dbReference type="AlphaFoldDB" id="A0AAD7U0Z0"/>
<dbReference type="GO" id="GO:0008194">
    <property type="term" value="F:UDP-glycosyltransferase activity"/>
    <property type="evidence" value="ECO:0007669"/>
    <property type="project" value="InterPro"/>
</dbReference>
<name>A0AAD7U0Z0_9APHY</name>
<dbReference type="Pfam" id="PF00201">
    <property type="entry name" value="UDPGT"/>
    <property type="match status" value="1"/>
</dbReference>
<sequence length="741" mass="81551">MTVAVAHKHIFMCPVHMWGHARALGILAARLVKMRPTTVTFCIGSKNYNKIKAEIASDFATDHDEPLTRIRLLRMEQGQDPLDPTVYSDSVLKTWGMLHLGNLVECETAAGTPYTLSLQTEPLSAVIIDNLAITIADVLFAQRRDGQLPVNLRIYGCSPIATSYLLTTYREDLIPRIEEMVAREGVTFNEAAFKFFAVPTGRVIRCPALPPMYDYELEPQGLFHIIPTGPDMCGNIFVRLTRFFAQVDGLLTFDAAAYNPEATKAVREWFGETGRKVYYAGPLISNAPRPISRASQGSSEGDEGAEVMAFLEKQLAERGEKSAIYISFGSMFWPMDPSKLLAALDVLMEKNIPFLMTRPSPFAHIPDEFMDKVKAYSGAHVANWAPQLQVLAHPATGWCFTHGGHNTVLECIDTGIPMIIWPIAADQEPNAAHLTDNLDIAYELLEVRNGAGLGPIFRTGRKLVGTVDAVREELKDVLVRVFGADGEAKRQRLLGVRAKLREAWTEGDSEGDGVKGIARREATAFLDEVPPQSSMSGIAVNRLFESTLSSTSHILIDRSSIFRLNGSASTVNGATLSKIIPVASSHRGAGCWNNDFLLVDLLRHAREIKTAMSRTLEEAYLAPMEPAEVACLFPESLSGAMAAVINCMTSVQDDTFSLGPVIDGQIVLQRCLSASMFKTGCEGQKPDVIWVSGSTEGMYDEMCIAEMVLFDQTTVDMFTDILPVQLVAYFGYYEDIDHESL</sequence>
<accession>A0AAD7U0Z0</accession>
<keyword evidence="3" id="KW-1185">Reference proteome</keyword>
<organism evidence="2 3">
    <name type="scientific">Trametes cubensis</name>
    <dbReference type="NCBI Taxonomy" id="1111947"/>
    <lineage>
        <taxon>Eukaryota</taxon>
        <taxon>Fungi</taxon>
        <taxon>Dikarya</taxon>
        <taxon>Basidiomycota</taxon>
        <taxon>Agaricomycotina</taxon>
        <taxon>Agaricomycetes</taxon>
        <taxon>Polyporales</taxon>
        <taxon>Polyporaceae</taxon>
        <taxon>Trametes</taxon>
    </lineage>
</organism>
<comment type="caution">
    <text evidence="2">The sequence shown here is derived from an EMBL/GenBank/DDBJ whole genome shotgun (WGS) entry which is preliminary data.</text>
</comment>
<evidence type="ECO:0000313" key="2">
    <source>
        <dbReference type="EMBL" id="KAJ8495351.1"/>
    </source>
</evidence>
<dbReference type="EMBL" id="JAPEVG010000025">
    <property type="protein sequence ID" value="KAJ8495351.1"/>
    <property type="molecule type" value="Genomic_DNA"/>
</dbReference>
<dbReference type="Gene3D" id="3.40.50.2000">
    <property type="entry name" value="Glycogen Phosphorylase B"/>
    <property type="match status" value="2"/>
</dbReference>
<protein>
    <recommendedName>
        <fullName evidence="4">Glycosyltransferase family 1 protein</fullName>
    </recommendedName>
</protein>
<dbReference type="PANTHER" id="PTHR48045">
    <property type="entry name" value="UDP-GLYCOSYLTRANSFERASE 72B1"/>
    <property type="match status" value="1"/>
</dbReference>
<dbReference type="Proteomes" id="UP001215151">
    <property type="component" value="Unassembled WGS sequence"/>
</dbReference>
<proteinExistence type="predicted"/>
<keyword evidence="1" id="KW-0808">Transferase</keyword>
<dbReference type="PANTHER" id="PTHR48045:SF31">
    <property type="entry name" value="UDP-GLYCOSYLTRANSFERASE 76B1-LIKE"/>
    <property type="match status" value="1"/>
</dbReference>
<gene>
    <name evidence="2" type="ORF">ONZ51_g1768</name>
</gene>
<dbReference type="InterPro" id="IPR002213">
    <property type="entry name" value="UDP_glucos_trans"/>
</dbReference>
<evidence type="ECO:0008006" key="4">
    <source>
        <dbReference type="Google" id="ProtNLM"/>
    </source>
</evidence>
<evidence type="ECO:0000256" key="1">
    <source>
        <dbReference type="ARBA" id="ARBA00022679"/>
    </source>
</evidence>